<organism evidence="9 10">
    <name type="scientific">Ancylobacter mangrovi</name>
    <dbReference type="NCBI Taxonomy" id="2972472"/>
    <lineage>
        <taxon>Bacteria</taxon>
        <taxon>Pseudomonadati</taxon>
        <taxon>Pseudomonadota</taxon>
        <taxon>Alphaproteobacteria</taxon>
        <taxon>Hyphomicrobiales</taxon>
        <taxon>Xanthobacteraceae</taxon>
        <taxon>Ancylobacter</taxon>
    </lineage>
</organism>
<dbReference type="CDD" id="cd08010">
    <property type="entry name" value="MltG_like"/>
    <property type="match status" value="1"/>
</dbReference>
<feature type="region of interest" description="Disordered" evidence="8">
    <location>
        <begin position="307"/>
        <end position="335"/>
    </location>
</feature>
<comment type="similarity">
    <text evidence="7">Belongs to the transglycosylase MltG family.</text>
</comment>
<feature type="compositionally biased region" description="Basic and acidic residues" evidence="8">
    <location>
        <begin position="307"/>
        <end position="316"/>
    </location>
</feature>
<keyword evidence="1 7" id="KW-1003">Cell membrane</keyword>
<evidence type="ECO:0000256" key="1">
    <source>
        <dbReference type="ARBA" id="ARBA00022475"/>
    </source>
</evidence>
<protein>
    <recommendedName>
        <fullName evidence="7">Endolytic murein transglycosylase</fullName>
        <ecNumber evidence="7">4.2.2.29</ecNumber>
    </recommendedName>
    <alternativeName>
        <fullName evidence="7">Peptidoglycan lytic transglycosylase</fullName>
    </alternativeName>
    <alternativeName>
        <fullName evidence="7">Peptidoglycan polymerization terminase</fullName>
    </alternativeName>
</protein>
<comment type="catalytic activity">
    <reaction evidence="7">
        <text>a peptidoglycan chain = a peptidoglycan chain with N-acetyl-1,6-anhydromuramyl-[peptide] at the reducing end + a peptidoglycan chain with N-acetylglucosamine at the non-reducing end.</text>
        <dbReference type="EC" id="4.2.2.29"/>
    </reaction>
</comment>
<reference evidence="9" key="1">
    <citation type="submission" date="2022-08" db="EMBL/GenBank/DDBJ databases">
        <authorList>
            <person name="Li F."/>
        </authorList>
    </citation>
    <scope>NUCLEOTIDE SEQUENCE</scope>
    <source>
        <strain evidence="9">MQZ15Z-1</strain>
    </source>
</reference>
<dbReference type="GO" id="GO:0009252">
    <property type="term" value="P:peptidoglycan biosynthetic process"/>
    <property type="evidence" value="ECO:0007669"/>
    <property type="project" value="UniProtKB-UniRule"/>
</dbReference>
<evidence type="ECO:0000313" key="10">
    <source>
        <dbReference type="Proteomes" id="UP001151088"/>
    </source>
</evidence>
<evidence type="ECO:0000256" key="3">
    <source>
        <dbReference type="ARBA" id="ARBA00022989"/>
    </source>
</evidence>
<dbReference type="PANTHER" id="PTHR30518">
    <property type="entry name" value="ENDOLYTIC MUREIN TRANSGLYCOSYLASE"/>
    <property type="match status" value="1"/>
</dbReference>
<evidence type="ECO:0000256" key="2">
    <source>
        <dbReference type="ARBA" id="ARBA00022692"/>
    </source>
</evidence>
<dbReference type="HAMAP" id="MF_02065">
    <property type="entry name" value="MltG"/>
    <property type="match status" value="1"/>
</dbReference>
<keyword evidence="2 7" id="KW-0812">Transmembrane</keyword>
<dbReference type="AlphaFoldDB" id="A0A9X2T0A5"/>
<evidence type="ECO:0000256" key="4">
    <source>
        <dbReference type="ARBA" id="ARBA00023136"/>
    </source>
</evidence>
<keyword evidence="7" id="KW-0997">Cell inner membrane</keyword>
<dbReference type="Gene3D" id="3.30.1490.480">
    <property type="entry name" value="Endolytic murein transglycosylase"/>
    <property type="match status" value="1"/>
</dbReference>
<feature type="site" description="Important for catalytic activity" evidence="7">
    <location>
        <position position="191"/>
    </location>
</feature>
<dbReference type="Pfam" id="PF02618">
    <property type="entry name" value="YceG"/>
    <property type="match status" value="1"/>
</dbReference>
<evidence type="ECO:0000256" key="8">
    <source>
        <dbReference type="SAM" id="MobiDB-lite"/>
    </source>
</evidence>
<dbReference type="Proteomes" id="UP001151088">
    <property type="component" value="Unassembled WGS sequence"/>
</dbReference>
<evidence type="ECO:0000256" key="7">
    <source>
        <dbReference type="HAMAP-Rule" id="MF_02065"/>
    </source>
</evidence>
<evidence type="ECO:0000256" key="6">
    <source>
        <dbReference type="ARBA" id="ARBA00023316"/>
    </source>
</evidence>
<dbReference type="GO" id="GO:0071555">
    <property type="term" value="P:cell wall organization"/>
    <property type="evidence" value="ECO:0007669"/>
    <property type="project" value="UniProtKB-KW"/>
</dbReference>
<comment type="caution">
    <text evidence="9">The sequence shown here is derived from an EMBL/GenBank/DDBJ whole genome shotgun (WGS) entry which is preliminary data.</text>
</comment>
<keyword evidence="10" id="KW-1185">Reference proteome</keyword>
<gene>
    <name evidence="7 9" type="primary">mltG</name>
    <name evidence="9" type="ORF">NVS89_00845</name>
</gene>
<dbReference type="GO" id="GO:0005886">
    <property type="term" value="C:plasma membrane"/>
    <property type="evidence" value="ECO:0007669"/>
    <property type="project" value="UniProtKB-UniRule"/>
</dbReference>
<dbReference type="Gene3D" id="3.30.160.60">
    <property type="entry name" value="Classic Zinc Finger"/>
    <property type="match status" value="1"/>
</dbReference>
<evidence type="ECO:0000256" key="5">
    <source>
        <dbReference type="ARBA" id="ARBA00023239"/>
    </source>
</evidence>
<dbReference type="GO" id="GO:0008932">
    <property type="term" value="F:lytic endotransglycosylase activity"/>
    <property type="evidence" value="ECO:0007669"/>
    <property type="project" value="UniProtKB-UniRule"/>
</dbReference>
<dbReference type="EC" id="4.2.2.29" evidence="7"/>
<accession>A0A9X2T0A5</accession>
<dbReference type="EMBL" id="JANTHZ010000001">
    <property type="protein sequence ID" value="MCS0493625.1"/>
    <property type="molecule type" value="Genomic_DNA"/>
</dbReference>
<keyword evidence="3 7" id="KW-1133">Transmembrane helix</keyword>
<proteinExistence type="inferred from homology"/>
<sequence>MVAIIIGGSALWIGKARYDAPGPLAEDKAVVVPGEYGLMDIAELLVKQGVIADKWVFVGAALGTRSSSRLKAGEYEFAKGATTRQVLNDIVSGKVVEYKVTVPEGLTSEQIVERIMEVPELSGTVRQIPREGSLLPETYKITRGMTREDFLRRMARAQQAALKEIWAKRDPEVPLRSPDELVILASIVEKETGVANERPMVAAVFVNRLNKKMRLQSDPTIIYGLVRGKGRLDRPLTKDDITTPTPFNTYTIGGLPPGPIGNPGRASMEAVANPAKTNHLYFVADGSGGHVFSETLKEHNRNVAKWREIERDKKVDPSSAPAGASGHTGATPDID</sequence>
<keyword evidence="5 7" id="KW-0456">Lyase</keyword>
<name>A0A9X2T0A5_9HYPH</name>
<keyword evidence="4 7" id="KW-0472">Membrane</keyword>
<dbReference type="NCBIfam" id="TIGR00247">
    <property type="entry name" value="endolytic transglycosylase MltG"/>
    <property type="match status" value="1"/>
</dbReference>
<keyword evidence="6 7" id="KW-0961">Cell wall biogenesis/degradation</keyword>
<dbReference type="InterPro" id="IPR003770">
    <property type="entry name" value="MLTG-like"/>
</dbReference>
<evidence type="ECO:0000313" key="9">
    <source>
        <dbReference type="EMBL" id="MCS0493625.1"/>
    </source>
</evidence>
<dbReference type="FunFam" id="3.30.160.60:FF:000242">
    <property type="entry name" value="Endolytic murein transglycosylase"/>
    <property type="match status" value="1"/>
</dbReference>
<comment type="function">
    <text evidence="7">Functions as a peptidoglycan terminase that cleaves nascent peptidoglycan strands endolytically to terminate their elongation.</text>
</comment>
<dbReference type="PANTHER" id="PTHR30518:SF2">
    <property type="entry name" value="ENDOLYTIC MUREIN TRANSGLYCOSYLASE"/>
    <property type="match status" value="1"/>
</dbReference>